<evidence type="ECO:0000259" key="12">
    <source>
        <dbReference type="Pfam" id="PF00742"/>
    </source>
</evidence>
<protein>
    <recommendedName>
        <fullName evidence="5 10">Homoserine dehydrogenase</fullName>
        <ecNumber evidence="4 10">1.1.1.3</ecNumber>
    </recommendedName>
</protein>
<evidence type="ECO:0000256" key="4">
    <source>
        <dbReference type="ARBA" id="ARBA00013213"/>
    </source>
</evidence>
<comment type="catalytic activity">
    <reaction evidence="10">
        <text>L-homoserine + NADP(+) = L-aspartate 4-semialdehyde + NADPH + H(+)</text>
        <dbReference type="Rhea" id="RHEA:15761"/>
        <dbReference type="ChEBI" id="CHEBI:15378"/>
        <dbReference type="ChEBI" id="CHEBI:57476"/>
        <dbReference type="ChEBI" id="CHEBI:57783"/>
        <dbReference type="ChEBI" id="CHEBI:58349"/>
        <dbReference type="ChEBI" id="CHEBI:537519"/>
        <dbReference type="EC" id="1.1.1.3"/>
    </reaction>
</comment>
<organism evidence="14 15">
    <name type="scientific">Terrisporobacter mayombei</name>
    <dbReference type="NCBI Taxonomy" id="1541"/>
    <lineage>
        <taxon>Bacteria</taxon>
        <taxon>Bacillati</taxon>
        <taxon>Bacillota</taxon>
        <taxon>Clostridia</taxon>
        <taxon>Peptostreptococcales</taxon>
        <taxon>Peptostreptococcaceae</taxon>
        <taxon>Terrisporobacter</taxon>
    </lineage>
</organism>
<evidence type="ECO:0000256" key="10">
    <source>
        <dbReference type="RuleBase" id="RU000579"/>
    </source>
</evidence>
<dbReference type="EMBL" id="CP101637">
    <property type="protein sequence ID" value="WMT79816.1"/>
    <property type="molecule type" value="Genomic_DNA"/>
</dbReference>
<reference evidence="14 15" key="1">
    <citation type="submission" date="2022-07" db="EMBL/GenBank/DDBJ databases">
        <title>Genome sequence of Terrisporobacter mayombei DSM6539.</title>
        <authorList>
            <person name="Boeer T."/>
            <person name="Bengelsdorf F.R."/>
            <person name="Daniel R."/>
            <person name="Poehlein A."/>
        </authorList>
    </citation>
    <scope>NUCLEOTIDE SEQUENCE [LARGE SCALE GENOMIC DNA]</scope>
    <source>
        <strain evidence="14 15">DSM 6539</strain>
    </source>
</reference>
<dbReference type="InterPro" id="IPR036291">
    <property type="entry name" value="NAD(P)-bd_dom_sf"/>
</dbReference>
<keyword evidence="6 10" id="KW-0028">Amino-acid biosynthesis</keyword>
<dbReference type="PANTHER" id="PTHR43331">
    <property type="entry name" value="HOMOSERINE DEHYDROGENASE"/>
    <property type="match status" value="1"/>
</dbReference>
<gene>
    <name evidence="14" type="ORF">TEMA_00860</name>
</gene>
<keyword evidence="8 10" id="KW-0560">Oxidoreductase</keyword>
<dbReference type="PROSITE" id="PS01042">
    <property type="entry name" value="HOMOSER_DHGENASE"/>
    <property type="match status" value="1"/>
</dbReference>
<comment type="pathway">
    <text evidence="1 10">Amino-acid biosynthesis; L-threonine biosynthesis; L-threonine from L-aspartate: step 3/5.</text>
</comment>
<evidence type="ECO:0000256" key="1">
    <source>
        <dbReference type="ARBA" id="ARBA00005056"/>
    </source>
</evidence>
<proteinExistence type="inferred from homology"/>
<evidence type="ECO:0000256" key="8">
    <source>
        <dbReference type="ARBA" id="ARBA00023002"/>
    </source>
</evidence>
<dbReference type="Pfam" id="PF00742">
    <property type="entry name" value="Homoserine_dh"/>
    <property type="match status" value="1"/>
</dbReference>
<evidence type="ECO:0000256" key="7">
    <source>
        <dbReference type="ARBA" id="ARBA00022697"/>
    </source>
</evidence>
<dbReference type="RefSeq" id="WP_228106303.1">
    <property type="nucleotide sequence ID" value="NZ_CP101637.1"/>
</dbReference>
<dbReference type="SUPFAM" id="SSF55347">
    <property type="entry name" value="Glyceraldehyde-3-phosphate dehydrogenase-like, C-terminal domain"/>
    <property type="match status" value="1"/>
</dbReference>
<evidence type="ECO:0000256" key="5">
    <source>
        <dbReference type="ARBA" id="ARBA00013376"/>
    </source>
</evidence>
<evidence type="ECO:0000256" key="3">
    <source>
        <dbReference type="ARBA" id="ARBA00006753"/>
    </source>
</evidence>
<comment type="similarity">
    <text evidence="3 11">Belongs to the homoserine dehydrogenase family.</text>
</comment>
<dbReference type="Proteomes" id="UP001235030">
    <property type="component" value="Chromosome"/>
</dbReference>
<dbReference type="SUPFAM" id="SSF51735">
    <property type="entry name" value="NAD(P)-binding Rossmann-fold domains"/>
    <property type="match status" value="1"/>
</dbReference>
<accession>A0ABY9PWT1</accession>
<dbReference type="InterPro" id="IPR016204">
    <property type="entry name" value="HDH"/>
</dbReference>
<sequence>MKIAILGYGTVGKGLVDMIDSNKEKRNIKIVSILVNNKSKHKDSKYANLITEDVEEVFNKEFDILVELIGGLNPAYEYIKRALESKINVVTANKDMLAEYGDKLVTIAKENNVSLRFEASVGGGIPVLKPLIESLEGNLIKSMYAILNGTTNYILSKMYDENLSYEEVLKEAQELGFAEANPESDVEGYDAARKLSILSTLAYDRRVYWRDFYLEGISRIDMKDIYYAKKLGCKIKLVGKSEISDEKISGYVRPVLVDNDSLLSRVDNEYNIVVLNGNSVGEVSFVGKGAGKEPTGSAAYADVIDILDKRVCNIDSFTKEKIEVEKTINHNCEALLIFKSPKKDEIIDLINDCVYDHRIIDSTKEELAIMISVDSEYEINNILCFINNKGYCKEYRRLLKII</sequence>
<evidence type="ECO:0000256" key="2">
    <source>
        <dbReference type="ARBA" id="ARBA00005062"/>
    </source>
</evidence>
<dbReference type="PANTHER" id="PTHR43331:SF1">
    <property type="entry name" value="HOMOSERINE DEHYDROGENASE"/>
    <property type="match status" value="1"/>
</dbReference>
<dbReference type="Pfam" id="PF03447">
    <property type="entry name" value="NAD_binding_3"/>
    <property type="match status" value="1"/>
</dbReference>
<dbReference type="PIRSF" id="PIRSF000098">
    <property type="entry name" value="Homoser_dehydrog"/>
    <property type="match status" value="1"/>
</dbReference>
<evidence type="ECO:0000256" key="6">
    <source>
        <dbReference type="ARBA" id="ARBA00022605"/>
    </source>
</evidence>
<feature type="domain" description="Aspartate/homoserine dehydrogenase NAD-binding" evidence="13">
    <location>
        <begin position="7"/>
        <end position="118"/>
    </location>
</feature>
<dbReference type="Gene3D" id="3.30.70.260">
    <property type="match status" value="1"/>
</dbReference>
<evidence type="ECO:0000313" key="14">
    <source>
        <dbReference type="EMBL" id="WMT79816.1"/>
    </source>
</evidence>
<keyword evidence="7 10" id="KW-0791">Threonine biosynthesis</keyword>
<dbReference type="InterPro" id="IPR005106">
    <property type="entry name" value="Asp/hSer_DH_NAD-bd"/>
</dbReference>
<comment type="pathway">
    <text evidence="2 10">Amino-acid biosynthesis; L-methionine biosynthesis via de novo pathway; L-homoserine from L-aspartate: step 3/3.</text>
</comment>
<feature type="domain" description="Homoserine dehydrogenase catalytic" evidence="12">
    <location>
        <begin position="126"/>
        <end position="304"/>
    </location>
</feature>
<evidence type="ECO:0000256" key="11">
    <source>
        <dbReference type="RuleBase" id="RU004171"/>
    </source>
</evidence>
<dbReference type="Gene3D" id="3.40.50.720">
    <property type="entry name" value="NAD(P)-binding Rossmann-like Domain"/>
    <property type="match status" value="1"/>
</dbReference>
<evidence type="ECO:0000313" key="15">
    <source>
        <dbReference type="Proteomes" id="UP001235030"/>
    </source>
</evidence>
<evidence type="ECO:0000259" key="13">
    <source>
        <dbReference type="Pfam" id="PF03447"/>
    </source>
</evidence>
<dbReference type="InterPro" id="IPR001342">
    <property type="entry name" value="HDH_cat"/>
</dbReference>
<keyword evidence="9 10" id="KW-0486">Methionine biosynthesis</keyword>
<dbReference type="NCBIfam" id="NF004976">
    <property type="entry name" value="PRK06349.1"/>
    <property type="match status" value="1"/>
</dbReference>
<keyword evidence="15" id="KW-1185">Reference proteome</keyword>
<dbReference type="EC" id="1.1.1.3" evidence="4 10"/>
<dbReference type="InterPro" id="IPR019811">
    <property type="entry name" value="HDH_CS"/>
</dbReference>
<evidence type="ECO:0000256" key="9">
    <source>
        <dbReference type="ARBA" id="ARBA00023167"/>
    </source>
</evidence>
<name>A0ABY9PWT1_9FIRM</name>
<keyword evidence="10" id="KW-0521">NADP</keyword>
<dbReference type="Gene3D" id="3.30.360.10">
    <property type="entry name" value="Dihydrodipicolinate Reductase, domain 2"/>
    <property type="match status" value="1"/>
</dbReference>